<dbReference type="RefSeq" id="WP_190952430.1">
    <property type="nucleotide sequence ID" value="NZ_JACJTC010000033.1"/>
</dbReference>
<organism evidence="1 2">
    <name type="scientific">Nostoc punctiforme FACHB-252</name>
    <dbReference type="NCBI Taxonomy" id="1357509"/>
    <lineage>
        <taxon>Bacteria</taxon>
        <taxon>Bacillati</taxon>
        <taxon>Cyanobacteriota</taxon>
        <taxon>Cyanophyceae</taxon>
        <taxon>Nostocales</taxon>
        <taxon>Nostocaceae</taxon>
        <taxon>Nostoc</taxon>
    </lineage>
</organism>
<dbReference type="Proteomes" id="UP000606396">
    <property type="component" value="Unassembled WGS sequence"/>
</dbReference>
<keyword evidence="2" id="KW-1185">Reference proteome</keyword>
<sequence length="286" mass="33110">MDKKSRAINLSVSETDKAQLEKIALEFGMKWGNRPNISKLVEAIARRQLVIAPNNDWTEALITALKQAVDALTDAGKIEEALVVADLLLQRSELSLPLRAEVERFLGNPPPAWRIEINRYIHRQQPFQLSYQDATGKLWSYTVRHAKVVPHEERQYLDCWCEETEGNQDVEQLQHNWSLRLDRISEAGVFPVTGKWRSNLAELPVEMHIFGRLAFAYKTRNEDTQSELLPGSPPLRRVVRRISSSYWFIREVLRDVPDIVIVSPENVREKLKQKIISLYERYAVEI</sequence>
<accession>A0ABR8HJ97</accession>
<name>A0ABR8HJ97_NOSPU</name>
<evidence type="ECO:0000313" key="1">
    <source>
        <dbReference type="EMBL" id="MBD2615889.1"/>
    </source>
</evidence>
<evidence type="ECO:0000313" key="2">
    <source>
        <dbReference type="Proteomes" id="UP000606396"/>
    </source>
</evidence>
<protein>
    <submittedName>
        <fullName evidence="1">WYL domain-containing protein</fullName>
    </submittedName>
</protein>
<dbReference type="EMBL" id="JACJTC010000033">
    <property type="protein sequence ID" value="MBD2615889.1"/>
    <property type="molecule type" value="Genomic_DNA"/>
</dbReference>
<reference evidence="1 2" key="1">
    <citation type="journal article" date="2020" name="ISME J.">
        <title>Comparative genomics reveals insights into cyanobacterial evolution and habitat adaptation.</title>
        <authorList>
            <person name="Chen M.Y."/>
            <person name="Teng W.K."/>
            <person name="Zhao L."/>
            <person name="Hu C.X."/>
            <person name="Zhou Y.K."/>
            <person name="Han B.P."/>
            <person name="Song L.R."/>
            <person name="Shu W.S."/>
        </authorList>
    </citation>
    <scope>NUCLEOTIDE SEQUENCE [LARGE SCALE GENOMIC DNA]</scope>
    <source>
        <strain evidence="1 2">FACHB-252</strain>
    </source>
</reference>
<comment type="caution">
    <text evidence="1">The sequence shown here is derived from an EMBL/GenBank/DDBJ whole genome shotgun (WGS) entry which is preliminary data.</text>
</comment>
<proteinExistence type="predicted"/>
<gene>
    <name evidence="1" type="ORF">H6G94_32355</name>
</gene>